<name>A0A4P7AGU4_9MOLU</name>
<evidence type="ECO:0000313" key="2">
    <source>
        <dbReference type="Proteomes" id="UP000294309"/>
    </source>
</evidence>
<reference evidence="1 2" key="1">
    <citation type="submission" date="2019-03" db="EMBL/GenBank/DDBJ databases">
        <title>Complete genome sequence of Spiroplasma gladiatoris TG-1 (DSM 22552).</title>
        <authorList>
            <person name="Lin Y.-C."/>
            <person name="Chou L."/>
            <person name="Kuo C.-H."/>
        </authorList>
    </citation>
    <scope>NUCLEOTIDE SEQUENCE [LARGE SCALE GENOMIC DNA]</scope>
    <source>
        <strain evidence="1 2">TG-1</strain>
    </source>
</reference>
<dbReference type="AlphaFoldDB" id="A0A4P7AGU4"/>
<dbReference type="RefSeq" id="WP_134297419.1">
    <property type="nucleotide sequence ID" value="NZ_CP038013.1"/>
</dbReference>
<dbReference type="OrthoDB" id="9890407at2"/>
<accession>A0A4P7AGU4</accession>
<protein>
    <submittedName>
        <fullName evidence="1">Uncharacterized protein</fullName>
    </submittedName>
</protein>
<proteinExistence type="predicted"/>
<dbReference type="EMBL" id="CP038013">
    <property type="protein sequence ID" value="QBQ07625.1"/>
    <property type="molecule type" value="Genomic_DNA"/>
</dbReference>
<evidence type="ECO:0000313" key="1">
    <source>
        <dbReference type="EMBL" id="QBQ07625.1"/>
    </source>
</evidence>
<sequence length="105" mass="12631">MGYKKGKNIYNKSKFYLEIASNGKATFKEYYDYLVKVFTYGDQRYKQFFYDHNLVNLDTDKLIKRDKIDLDTTYLIMNKINNIGDLDRLDEINYINKEDIVSKKK</sequence>
<dbReference type="KEGG" id="sgq:SGLAD_v1c04260"/>
<keyword evidence="2" id="KW-1185">Reference proteome</keyword>
<dbReference type="Proteomes" id="UP000294309">
    <property type="component" value="Chromosome"/>
</dbReference>
<organism evidence="1 2">
    <name type="scientific">Spiroplasma gladiatoris</name>
    <dbReference type="NCBI Taxonomy" id="2143"/>
    <lineage>
        <taxon>Bacteria</taxon>
        <taxon>Bacillati</taxon>
        <taxon>Mycoplasmatota</taxon>
        <taxon>Mollicutes</taxon>
        <taxon>Entomoplasmatales</taxon>
        <taxon>Spiroplasmataceae</taxon>
        <taxon>Spiroplasma</taxon>
    </lineage>
</organism>
<gene>
    <name evidence="1" type="ORF">SGLAD_v1c04260</name>
</gene>